<sequence precursor="true">MQFFNIRWAVILCVAAVMVVAASKYEPSPAFAEDATPPAEVRKPADAPVPPSPAVESNNQVFKITLSAVCGVGVALAVGSWILFRKR</sequence>
<reference evidence="4 5" key="1">
    <citation type="submission" date="2019-02" db="EMBL/GenBank/DDBJ databases">
        <title>Deep-cultivation of Planctomycetes and their phenomic and genomic characterization uncovers novel biology.</title>
        <authorList>
            <person name="Wiegand S."/>
            <person name="Jogler M."/>
            <person name="Boedeker C."/>
            <person name="Pinto D."/>
            <person name="Vollmers J."/>
            <person name="Rivas-Marin E."/>
            <person name="Kohn T."/>
            <person name="Peeters S.H."/>
            <person name="Heuer A."/>
            <person name="Rast P."/>
            <person name="Oberbeckmann S."/>
            <person name="Bunk B."/>
            <person name="Jeske O."/>
            <person name="Meyerdierks A."/>
            <person name="Storesund J.E."/>
            <person name="Kallscheuer N."/>
            <person name="Luecker S."/>
            <person name="Lage O.M."/>
            <person name="Pohl T."/>
            <person name="Merkel B.J."/>
            <person name="Hornburger P."/>
            <person name="Mueller R.-W."/>
            <person name="Bruemmer F."/>
            <person name="Labrenz M."/>
            <person name="Spormann A.M."/>
            <person name="Op den Camp H."/>
            <person name="Overmann J."/>
            <person name="Amann R."/>
            <person name="Jetten M.S.M."/>
            <person name="Mascher T."/>
            <person name="Medema M.H."/>
            <person name="Devos D.P."/>
            <person name="Kaster A.-K."/>
            <person name="Ovreas L."/>
            <person name="Rohde M."/>
            <person name="Galperin M.Y."/>
            <person name="Jogler C."/>
        </authorList>
    </citation>
    <scope>NUCLEOTIDE SEQUENCE [LARGE SCALE GENOMIC DNA]</scope>
    <source>
        <strain evidence="4 5">Mal52</strain>
    </source>
</reference>
<keyword evidence="2" id="KW-0472">Membrane</keyword>
<keyword evidence="5" id="KW-1185">Reference proteome</keyword>
<keyword evidence="2" id="KW-1133">Transmembrane helix</keyword>
<organism evidence="4 5">
    <name type="scientific">Symmachiella dynata</name>
    <dbReference type="NCBI Taxonomy" id="2527995"/>
    <lineage>
        <taxon>Bacteria</taxon>
        <taxon>Pseudomonadati</taxon>
        <taxon>Planctomycetota</taxon>
        <taxon>Planctomycetia</taxon>
        <taxon>Planctomycetales</taxon>
        <taxon>Planctomycetaceae</taxon>
        <taxon>Symmachiella</taxon>
    </lineage>
</organism>
<feature type="transmembrane region" description="Helical" evidence="2">
    <location>
        <begin position="61"/>
        <end position="84"/>
    </location>
</feature>
<feature type="chain" id="PRO_5021819013" description="Gram-positive cocci surface proteins LPxTG domain-containing protein" evidence="3">
    <location>
        <begin position="33"/>
        <end position="87"/>
    </location>
</feature>
<feature type="signal peptide" evidence="3">
    <location>
        <begin position="1"/>
        <end position="32"/>
    </location>
</feature>
<evidence type="ECO:0000256" key="2">
    <source>
        <dbReference type="SAM" id="Phobius"/>
    </source>
</evidence>
<proteinExistence type="predicted"/>
<dbReference type="KEGG" id="sdyn:Mal52_17300"/>
<feature type="region of interest" description="Disordered" evidence="1">
    <location>
        <begin position="29"/>
        <end position="52"/>
    </location>
</feature>
<evidence type="ECO:0008006" key="6">
    <source>
        <dbReference type="Google" id="ProtNLM"/>
    </source>
</evidence>
<dbReference type="AlphaFoldDB" id="A0A517ZLB7"/>
<dbReference type="EMBL" id="CP036276">
    <property type="protein sequence ID" value="QDU43258.1"/>
    <property type="molecule type" value="Genomic_DNA"/>
</dbReference>
<evidence type="ECO:0000256" key="1">
    <source>
        <dbReference type="SAM" id="MobiDB-lite"/>
    </source>
</evidence>
<protein>
    <recommendedName>
        <fullName evidence="6">Gram-positive cocci surface proteins LPxTG domain-containing protein</fullName>
    </recommendedName>
</protein>
<keyword evidence="3" id="KW-0732">Signal</keyword>
<gene>
    <name evidence="4" type="ORF">Mal52_17300</name>
</gene>
<evidence type="ECO:0000313" key="4">
    <source>
        <dbReference type="EMBL" id="QDU43258.1"/>
    </source>
</evidence>
<evidence type="ECO:0000256" key="3">
    <source>
        <dbReference type="SAM" id="SignalP"/>
    </source>
</evidence>
<evidence type="ECO:0000313" key="5">
    <source>
        <dbReference type="Proteomes" id="UP000319383"/>
    </source>
</evidence>
<accession>A0A517ZLB7</accession>
<name>A0A517ZLB7_9PLAN</name>
<keyword evidence="2" id="KW-0812">Transmembrane</keyword>
<dbReference type="Proteomes" id="UP000319383">
    <property type="component" value="Chromosome"/>
</dbReference>
<dbReference type="RefSeq" id="WP_145375388.1">
    <property type="nucleotide sequence ID" value="NZ_CP036276.1"/>
</dbReference>